<evidence type="ECO:0000313" key="1">
    <source>
        <dbReference type="EMBL" id="MXO49632.1"/>
    </source>
</evidence>
<protein>
    <submittedName>
        <fullName evidence="1">Uncharacterized protein</fullName>
    </submittedName>
</protein>
<proteinExistence type="predicted"/>
<name>A0A844XXI9_9SPHN</name>
<dbReference type="Proteomes" id="UP000448199">
    <property type="component" value="Unassembled WGS sequence"/>
</dbReference>
<dbReference type="AlphaFoldDB" id="A0A844XXI9"/>
<organism evidence="1 2">
    <name type="scientific">Qipengyuania vulgaris</name>
    <dbReference type="NCBI Taxonomy" id="291985"/>
    <lineage>
        <taxon>Bacteria</taxon>
        <taxon>Pseudomonadati</taxon>
        <taxon>Pseudomonadota</taxon>
        <taxon>Alphaproteobacteria</taxon>
        <taxon>Sphingomonadales</taxon>
        <taxon>Erythrobacteraceae</taxon>
        <taxon>Qipengyuania</taxon>
    </lineage>
</organism>
<accession>A0A844XXI9</accession>
<comment type="caution">
    <text evidence="1">The sequence shown here is derived from an EMBL/GenBank/DDBJ whole genome shotgun (WGS) entry which is preliminary data.</text>
</comment>
<reference evidence="1 2" key="1">
    <citation type="submission" date="2019-12" db="EMBL/GenBank/DDBJ databases">
        <title>Genomic-based taxomic classification of the family Erythrobacteraceae.</title>
        <authorList>
            <person name="Xu L."/>
        </authorList>
    </citation>
    <scope>NUCLEOTIDE SEQUENCE [LARGE SCALE GENOMIC DNA]</scope>
    <source>
        <strain evidence="1 2">DSM 17792</strain>
    </source>
</reference>
<dbReference type="RefSeq" id="WP_160729052.1">
    <property type="nucleotide sequence ID" value="NZ_WTYC01000014.1"/>
</dbReference>
<sequence>MSNDLLPGDGFHARLQHMLQDRSAKEKLVLPAFYNKHTNLAPTFEIARVDGGVGASMFALLLSHYLKEQPLIIQVGGMKSWAYRELPENHFIHVKPIDEEGDREDVLAASLDRRLRHGERIAIIEYEQALPAEAIGAANFIANQLHGFSMLFLIADKNDVKFKLLETAINLEVERVVGLRKHGLAQRADDRLLQIPAVPSFIAAKLQSQPSSFAFQLKASENPVAAMRFQERLDAFFEEIKRRMQ</sequence>
<keyword evidence="2" id="KW-1185">Reference proteome</keyword>
<evidence type="ECO:0000313" key="2">
    <source>
        <dbReference type="Proteomes" id="UP000448199"/>
    </source>
</evidence>
<dbReference type="EMBL" id="WTYC01000014">
    <property type="protein sequence ID" value="MXO49632.1"/>
    <property type="molecule type" value="Genomic_DNA"/>
</dbReference>
<dbReference type="OrthoDB" id="7402413at2"/>
<gene>
    <name evidence="1" type="ORF">GRI69_15380</name>
</gene>